<accession>A0AB35XYF4</accession>
<gene>
    <name evidence="1" type="ORF">WF787_05155</name>
</gene>
<protein>
    <submittedName>
        <fullName evidence="1">Uncharacterized protein</fullName>
    </submittedName>
</protein>
<organism evidence="1 2">
    <name type="scientific">Faecalibacterium taiwanense</name>
    <dbReference type="NCBI Taxonomy" id="3030638"/>
    <lineage>
        <taxon>Bacteria</taxon>
        <taxon>Bacillati</taxon>
        <taxon>Bacillota</taxon>
        <taxon>Clostridia</taxon>
        <taxon>Eubacteriales</taxon>
        <taxon>Oscillospiraceae</taxon>
        <taxon>Faecalibacterium</taxon>
    </lineage>
</organism>
<proteinExistence type="predicted"/>
<dbReference type="Proteomes" id="UP001379600">
    <property type="component" value="Unassembled WGS sequence"/>
</dbReference>
<evidence type="ECO:0000313" key="1">
    <source>
        <dbReference type="EMBL" id="MEJ3690616.1"/>
    </source>
</evidence>
<sequence length="47" mass="5309">MANPNEMSKTEMRLEINAAEAVVNNGGTLSQEQWDRVFKMLQLVKEG</sequence>
<keyword evidence="2" id="KW-1185">Reference proteome</keyword>
<dbReference type="EMBL" id="JBBFKC010000004">
    <property type="protein sequence ID" value="MEJ3690616.1"/>
    <property type="molecule type" value="Genomic_DNA"/>
</dbReference>
<reference evidence="1 2" key="1">
    <citation type="submission" date="2024-03" db="EMBL/GenBank/DDBJ databases">
        <authorList>
            <person name="Plomp N."/>
            <person name="Harmsen H.J."/>
        </authorList>
    </citation>
    <scope>NUCLEOTIDE SEQUENCE [LARGE SCALE GENOMIC DNA]</scope>
    <source>
        <strain evidence="1 2">HTF-76H</strain>
    </source>
</reference>
<evidence type="ECO:0000313" key="2">
    <source>
        <dbReference type="Proteomes" id="UP001379600"/>
    </source>
</evidence>
<comment type="caution">
    <text evidence="1">The sequence shown here is derived from an EMBL/GenBank/DDBJ whole genome shotgun (WGS) entry which is preliminary data.</text>
</comment>
<dbReference type="RefSeq" id="WP_337678967.1">
    <property type="nucleotide sequence ID" value="NZ_JBBFKB010000102.1"/>
</dbReference>
<name>A0AB35XYF4_9FIRM</name>
<dbReference type="AlphaFoldDB" id="A0AB35XYF4"/>